<protein>
    <submittedName>
        <fullName evidence="1">Uncharacterized protein</fullName>
    </submittedName>
</protein>
<name>A0A2Z6UUV5_MICAE</name>
<evidence type="ECO:0000313" key="2">
    <source>
        <dbReference type="Proteomes" id="UP000248272"/>
    </source>
</evidence>
<accession>A0A2Z6UUV5</accession>
<dbReference type="AlphaFoldDB" id="A0A2Z6UUV5"/>
<reference evidence="1 2" key="1">
    <citation type="journal article" date="2018" name="Front. Microbiol.">
        <title>Adaptation of the Freshwater Bloom-Forming Cyanobacterium Microcystis aeruginosa to Brackish Water Is Driven by Recent Horizontal Transfer of Sucrose Genes.</title>
        <authorList>
            <person name="Tanabe Y."/>
            <person name="Hodoki Y."/>
            <person name="Sano T."/>
            <person name="Tada K."/>
            <person name="Watanabe M.M."/>
        </authorList>
    </citation>
    <scope>NUCLEOTIDE SEQUENCE [LARGE SCALE GENOMIC DNA]</scope>
    <source>
        <strain evidence="1 2">Sj</strain>
    </source>
</reference>
<proteinExistence type="predicted"/>
<evidence type="ECO:0000313" key="1">
    <source>
        <dbReference type="EMBL" id="GBL11676.1"/>
    </source>
</evidence>
<dbReference type="RefSeq" id="WP_110579906.1">
    <property type="nucleotide sequence ID" value="NZ_BDSG01000087.1"/>
</dbReference>
<comment type="caution">
    <text evidence="1">The sequence shown here is derived from an EMBL/GenBank/DDBJ whole genome shotgun (WGS) entry which is preliminary data.</text>
</comment>
<sequence length="107" mass="11880">MNIIFKQWNCRVIVSKYLKGGFPAIYLVDADNGEPIATATVNLMEYGIEPEPNHCYLKDYSENQGIVEVLAGAGVVIPIQQIRFGTHNATATLCKLSPQLIEELEKL</sequence>
<dbReference type="EMBL" id="BDSG01000087">
    <property type="protein sequence ID" value="GBL11676.1"/>
    <property type="molecule type" value="Genomic_DNA"/>
</dbReference>
<gene>
    <name evidence="1" type="ORF">MSj_03184</name>
</gene>
<dbReference type="Proteomes" id="UP000248272">
    <property type="component" value="Unassembled WGS sequence"/>
</dbReference>
<organism evidence="1 2">
    <name type="scientific">Microcystis aeruginosa Sj</name>
    <dbReference type="NCBI Taxonomy" id="1979544"/>
    <lineage>
        <taxon>Bacteria</taxon>
        <taxon>Bacillati</taxon>
        <taxon>Cyanobacteriota</taxon>
        <taxon>Cyanophyceae</taxon>
        <taxon>Oscillatoriophycideae</taxon>
        <taxon>Chroococcales</taxon>
        <taxon>Microcystaceae</taxon>
        <taxon>Microcystis</taxon>
    </lineage>
</organism>